<feature type="compositionally biased region" description="Polar residues" evidence="1">
    <location>
        <begin position="35"/>
        <end position="44"/>
    </location>
</feature>
<proteinExistence type="predicted"/>
<organism evidence="2 3">
    <name type="scientific">Stephania yunnanensis</name>
    <dbReference type="NCBI Taxonomy" id="152371"/>
    <lineage>
        <taxon>Eukaryota</taxon>
        <taxon>Viridiplantae</taxon>
        <taxon>Streptophyta</taxon>
        <taxon>Embryophyta</taxon>
        <taxon>Tracheophyta</taxon>
        <taxon>Spermatophyta</taxon>
        <taxon>Magnoliopsida</taxon>
        <taxon>Ranunculales</taxon>
        <taxon>Menispermaceae</taxon>
        <taxon>Menispermoideae</taxon>
        <taxon>Cissampelideae</taxon>
        <taxon>Stephania</taxon>
    </lineage>
</organism>
<dbReference type="AlphaFoldDB" id="A0AAP0LH58"/>
<evidence type="ECO:0000256" key="1">
    <source>
        <dbReference type="SAM" id="MobiDB-lite"/>
    </source>
</evidence>
<name>A0AAP0LH58_9MAGN</name>
<gene>
    <name evidence="2" type="ORF">Syun_001685</name>
</gene>
<dbReference type="Proteomes" id="UP001420932">
    <property type="component" value="Unassembled WGS sequence"/>
</dbReference>
<protein>
    <submittedName>
        <fullName evidence="2">Uncharacterized protein</fullName>
    </submittedName>
</protein>
<keyword evidence="3" id="KW-1185">Reference proteome</keyword>
<comment type="caution">
    <text evidence="2">The sequence shown here is derived from an EMBL/GenBank/DDBJ whole genome shotgun (WGS) entry which is preliminary data.</text>
</comment>
<feature type="compositionally biased region" description="Basic and acidic residues" evidence="1">
    <location>
        <begin position="124"/>
        <end position="135"/>
    </location>
</feature>
<evidence type="ECO:0000313" key="2">
    <source>
        <dbReference type="EMBL" id="KAK9169545.1"/>
    </source>
</evidence>
<sequence>MEAAPPERNHLTSSNSKKKVDQNNPQTKCKWAKQANESDVQPSETRVEHGAASSFVGDRDGLTPGGASRDGTEISRTPTDGVGSKDNFVDIEAADSPVHRQMTPQMHQPKFPSFSLADYPATPREGKGEEVDCRQ</sequence>
<dbReference type="EMBL" id="JBBNAF010000001">
    <property type="protein sequence ID" value="KAK9169545.1"/>
    <property type="molecule type" value="Genomic_DNA"/>
</dbReference>
<evidence type="ECO:0000313" key="3">
    <source>
        <dbReference type="Proteomes" id="UP001420932"/>
    </source>
</evidence>
<reference evidence="2 3" key="1">
    <citation type="submission" date="2024-01" db="EMBL/GenBank/DDBJ databases">
        <title>Genome assemblies of Stephania.</title>
        <authorList>
            <person name="Yang L."/>
        </authorList>
    </citation>
    <scope>NUCLEOTIDE SEQUENCE [LARGE SCALE GENOMIC DNA]</scope>
    <source>
        <strain evidence="2">YNDBR</strain>
        <tissue evidence="2">Leaf</tissue>
    </source>
</reference>
<feature type="region of interest" description="Disordered" evidence="1">
    <location>
        <begin position="1"/>
        <end position="135"/>
    </location>
</feature>
<feature type="compositionally biased region" description="Basic and acidic residues" evidence="1">
    <location>
        <begin position="1"/>
        <end position="10"/>
    </location>
</feature>
<accession>A0AAP0LH58</accession>